<dbReference type="GO" id="GO:0005829">
    <property type="term" value="C:cytosol"/>
    <property type="evidence" value="ECO:0007669"/>
    <property type="project" value="TreeGrafter"/>
</dbReference>
<evidence type="ECO:0000313" key="7">
    <source>
        <dbReference type="Proteomes" id="UP000255036"/>
    </source>
</evidence>
<keyword evidence="1" id="KW-0805">Transcription regulation</keyword>
<feature type="domain" description="Cyclic nucleotide-binding" evidence="4">
    <location>
        <begin position="14"/>
        <end position="108"/>
    </location>
</feature>
<dbReference type="InterPro" id="IPR000595">
    <property type="entry name" value="cNMP-bd_dom"/>
</dbReference>
<dbReference type="RefSeq" id="WP_115482933.1">
    <property type="nucleotide sequence ID" value="NZ_QRCT01000049.1"/>
</dbReference>
<name>A0A371ASH2_9FIRM</name>
<feature type="domain" description="HTH crp-type" evidence="5">
    <location>
        <begin position="154"/>
        <end position="222"/>
    </location>
</feature>
<dbReference type="PROSITE" id="PS50042">
    <property type="entry name" value="CNMP_BINDING_3"/>
    <property type="match status" value="1"/>
</dbReference>
<proteinExistence type="predicted"/>
<evidence type="ECO:0000313" key="6">
    <source>
        <dbReference type="EMBL" id="RDU22523.1"/>
    </source>
</evidence>
<dbReference type="PROSITE" id="PS51063">
    <property type="entry name" value="HTH_CRP_2"/>
    <property type="match status" value="1"/>
</dbReference>
<reference evidence="6 7" key="1">
    <citation type="submission" date="2018-07" db="EMBL/GenBank/DDBJ databases">
        <title>Anaerosacharophilus polymeroproducens gen. nov. sp. nov., an anaerobic bacterium isolated from salt field.</title>
        <authorList>
            <person name="Kim W."/>
            <person name="Yang S.-H."/>
            <person name="Oh J."/>
            <person name="Lee J.-H."/>
            <person name="Kwon K.K."/>
        </authorList>
    </citation>
    <scope>NUCLEOTIDE SEQUENCE [LARGE SCALE GENOMIC DNA]</scope>
    <source>
        <strain evidence="6 7">MCWD5</strain>
    </source>
</reference>
<dbReference type="GO" id="GO:0003700">
    <property type="term" value="F:DNA-binding transcription factor activity"/>
    <property type="evidence" value="ECO:0007669"/>
    <property type="project" value="TreeGrafter"/>
</dbReference>
<dbReference type="Pfam" id="PF00027">
    <property type="entry name" value="cNMP_binding"/>
    <property type="match status" value="1"/>
</dbReference>
<dbReference type="Gene3D" id="2.60.120.10">
    <property type="entry name" value="Jelly Rolls"/>
    <property type="match status" value="1"/>
</dbReference>
<evidence type="ECO:0000256" key="3">
    <source>
        <dbReference type="ARBA" id="ARBA00023163"/>
    </source>
</evidence>
<dbReference type="AlphaFoldDB" id="A0A371ASH2"/>
<dbReference type="InterPro" id="IPR012318">
    <property type="entry name" value="HTH_CRP"/>
</dbReference>
<keyword evidence="7" id="KW-1185">Reference proteome</keyword>
<dbReference type="SMART" id="SM00100">
    <property type="entry name" value="cNMP"/>
    <property type="match status" value="1"/>
</dbReference>
<dbReference type="GO" id="GO:0003677">
    <property type="term" value="F:DNA binding"/>
    <property type="evidence" value="ECO:0007669"/>
    <property type="project" value="UniProtKB-KW"/>
</dbReference>
<dbReference type="CDD" id="cd00038">
    <property type="entry name" value="CAP_ED"/>
    <property type="match status" value="1"/>
</dbReference>
<evidence type="ECO:0000256" key="2">
    <source>
        <dbReference type="ARBA" id="ARBA00023125"/>
    </source>
</evidence>
<gene>
    <name evidence="6" type="ORF">DWV06_14665</name>
</gene>
<dbReference type="OrthoDB" id="9774616at2"/>
<keyword evidence="2" id="KW-0238">DNA-binding</keyword>
<evidence type="ECO:0000259" key="5">
    <source>
        <dbReference type="PROSITE" id="PS51063"/>
    </source>
</evidence>
<evidence type="ECO:0000256" key="1">
    <source>
        <dbReference type="ARBA" id="ARBA00023015"/>
    </source>
</evidence>
<dbReference type="Proteomes" id="UP000255036">
    <property type="component" value="Unassembled WGS sequence"/>
</dbReference>
<dbReference type="Pfam" id="PF13545">
    <property type="entry name" value="HTH_Crp_2"/>
    <property type="match status" value="1"/>
</dbReference>
<accession>A0A371ASH2</accession>
<dbReference type="EMBL" id="QRCT01000049">
    <property type="protein sequence ID" value="RDU22523.1"/>
    <property type="molecule type" value="Genomic_DNA"/>
</dbReference>
<keyword evidence="3" id="KW-0804">Transcription</keyword>
<dbReference type="SUPFAM" id="SSF51206">
    <property type="entry name" value="cAMP-binding domain-like"/>
    <property type="match status" value="1"/>
</dbReference>
<dbReference type="InterPro" id="IPR014710">
    <property type="entry name" value="RmlC-like_jellyroll"/>
</dbReference>
<organism evidence="6 7">
    <name type="scientific">Anaerosacchariphilus polymeriproducens</name>
    <dbReference type="NCBI Taxonomy" id="1812858"/>
    <lineage>
        <taxon>Bacteria</taxon>
        <taxon>Bacillati</taxon>
        <taxon>Bacillota</taxon>
        <taxon>Clostridia</taxon>
        <taxon>Lachnospirales</taxon>
        <taxon>Lachnospiraceae</taxon>
        <taxon>Anaerosacchariphilus</taxon>
    </lineage>
</organism>
<dbReference type="PANTHER" id="PTHR24567">
    <property type="entry name" value="CRP FAMILY TRANSCRIPTIONAL REGULATORY PROTEIN"/>
    <property type="match status" value="1"/>
</dbReference>
<dbReference type="SUPFAM" id="SSF46785">
    <property type="entry name" value="Winged helix' DNA-binding domain"/>
    <property type="match status" value="1"/>
</dbReference>
<protein>
    <submittedName>
        <fullName evidence="6">Crp/Fnr family transcriptional regulator</fullName>
    </submittedName>
</protein>
<dbReference type="InterPro" id="IPR036390">
    <property type="entry name" value="WH_DNA-bd_sf"/>
</dbReference>
<sequence>MYEKWIDQLSEVELFQDMEKEELKDILGCLQPNIKTYKKKDIITLEKEKMKAFGIVLEGEVLVGKETLAGDRVIMSRLEAGDLFGEVAAFSSDYWLATVIAETDCTILFFPTNQIIGVCSNACGGHRKLIQNMLQIVAKKALVLNRKVEMLSLKSIRKKIATYLLQQYKIKQNATFDIPLKRNELAEFLLVSRPSLSRELINMQKEGLIDFYRNTFKILDLERLEDCL</sequence>
<dbReference type="PANTHER" id="PTHR24567:SF58">
    <property type="entry name" value="CYCLIC AMP-BINDING REGULATORY PROTEIN"/>
    <property type="match status" value="1"/>
</dbReference>
<evidence type="ECO:0000259" key="4">
    <source>
        <dbReference type="PROSITE" id="PS50042"/>
    </source>
</evidence>
<dbReference type="InterPro" id="IPR050397">
    <property type="entry name" value="Env_Response_Regulators"/>
</dbReference>
<dbReference type="InterPro" id="IPR018490">
    <property type="entry name" value="cNMP-bd_dom_sf"/>
</dbReference>
<comment type="caution">
    <text evidence="6">The sequence shown here is derived from an EMBL/GenBank/DDBJ whole genome shotgun (WGS) entry which is preliminary data.</text>
</comment>